<name>A9M4N3_9VIBR</name>
<protein>
    <submittedName>
        <fullName evidence="1">Uncharacterized protein</fullName>
    </submittedName>
</protein>
<sequence>MSLMQSKNADMIDSNSNNNQELLDLKYLEARRKAWSGKKGTDIAALNNDKMLELLSNLVNEDNIENSERFEFQAMEDYKKHSFPKSTRLNVLPMAKLLYIEQASGKTFNALVLDMINTMYEQTRQEDRM</sequence>
<dbReference type="EMBL" id="CP000755">
    <property type="protein sequence ID" value="ABX76978.1"/>
    <property type="molecule type" value="Genomic_DNA"/>
</dbReference>
<organism evidence="1">
    <name type="scientific">Vibrio sp. 23023</name>
    <dbReference type="NCBI Taxonomy" id="452803"/>
    <lineage>
        <taxon>Bacteria</taxon>
        <taxon>Pseudomonadati</taxon>
        <taxon>Pseudomonadota</taxon>
        <taxon>Gammaproteobacteria</taxon>
        <taxon>Vibrionales</taxon>
        <taxon>Vibrionaceae</taxon>
        <taxon>Vibrio</taxon>
    </lineage>
</organism>
<proteinExistence type="predicted"/>
<accession>A9M4N3</accession>
<dbReference type="AlphaFoldDB" id="A9M4N3"/>
<keyword evidence="1" id="KW-0614">Plasmid</keyword>
<gene>
    <name evidence="1" type="ORF">BMSA_0015</name>
</gene>
<reference evidence="1" key="1">
    <citation type="journal article" date="2007" name="Appl. Environ. Microbiol.">
        <title>Sequence characterization and comparative analysis of three plasmids isolated from environmental Vibrio spp.</title>
        <authorList>
            <person name="Hazen T.H."/>
            <person name="Wu D."/>
            <person name="Eisen J.A."/>
            <person name="Sobecky P.A."/>
        </authorList>
    </citation>
    <scope>NUCLEOTIDE SEQUENCE [LARGE SCALE GENOMIC DNA]</scope>
    <source>
        <strain evidence="1">23023</strain>
        <plasmid evidence="1">p23023</plasmid>
    </source>
</reference>
<evidence type="ECO:0000313" key="1">
    <source>
        <dbReference type="EMBL" id="ABX76978.1"/>
    </source>
</evidence>
<geneLocation type="plasmid" evidence="1">
    <name>p23023</name>
</geneLocation>